<feature type="transmembrane region" description="Helical" evidence="1">
    <location>
        <begin position="161"/>
        <end position="180"/>
    </location>
</feature>
<organism evidence="2 3">
    <name type="scientific">Anabaenopsis elenkinii CCIBt3563</name>
    <dbReference type="NCBI Taxonomy" id="2779889"/>
    <lineage>
        <taxon>Bacteria</taxon>
        <taxon>Bacillati</taxon>
        <taxon>Cyanobacteriota</taxon>
        <taxon>Cyanophyceae</taxon>
        <taxon>Nostocales</taxon>
        <taxon>Nodulariaceae</taxon>
        <taxon>Anabaenopsis</taxon>
    </lineage>
</organism>
<evidence type="ECO:0000313" key="3">
    <source>
        <dbReference type="Proteomes" id="UP000593846"/>
    </source>
</evidence>
<gene>
    <name evidence="2" type="ORF">IM676_04705</name>
</gene>
<keyword evidence="1" id="KW-0812">Transmembrane</keyword>
<sequence length="183" mass="21840">MLTSKNKTFAEIITPFIAANPDFKLSQEMNDFLIKIDTPCEIFSISDSCKLYELIFKIWSRQHSILLHPENSDKVQDLLPIHTEILYCISQEIENSKHIQDSTLLKDKWLSIWEYSLERLQLHSYHKICNDFNEKKYLKQSYFLKILPSGWDEWEEFVSQYLTIILMPLCVIFLIVYAIYFDK</sequence>
<keyword evidence="1" id="KW-0472">Membrane</keyword>
<dbReference type="AlphaFoldDB" id="A0A7S6REU6"/>
<keyword evidence="1" id="KW-1133">Transmembrane helix</keyword>
<dbReference type="KEGG" id="aee:IM676_04705"/>
<keyword evidence="3" id="KW-1185">Reference proteome</keyword>
<name>A0A7S6REU6_9CYAN</name>
<reference evidence="3" key="1">
    <citation type="submission" date="2020-10" db="EMBL/GenBank/DDBJ databases">
        <title>Genome-based taxonomic classification of the species Anabaenopsis elenkinii.</title>
        <authorList>
            <person name="Delbaje E."/>
            <person name="Andreote A.P.D."/>
            <person name="Pellegrinetti T.A."/>
            <person name="Cruz R.B."/>
            <person name="Branco L.H.Z."/>
            <person name="Fiore M.F."/>
        </authorList>
    </citation>
    <scope>NUCLEOTIDE SEQUENCE [LARGE SCALE GENOMIC DNA]</scope>
    <source>
        <strain evidence="3">CCIBt3563</strain>
    </source>
</reference>
<protein>
    <submittedName>
        <fullName evidence="2">Uncharacterized protein</fullName>
    </submittedName>
</protein>
<dbReference type="RefSeq" id="WP_200989149.1">
    <property type="nucleotide sequence ID" value="NZ_CP063311.1"/>
</dbReference>
<evidence type="ECO:0000313" key="2">
    <source>
        <dbReference type="EMBL" id="QOV23603.1"/>
    </source>
</evidence>
<accession>A0A7S6REU6</accession>
<proteinExistence type="predicted"/>
<dbReference type="EMBL" id="CP063311">
    <property type="protein sequence ID" value="QOV23603.1"/>
    <property type="molecule type" value="Genomic_DNA"/>
</dbReference>
<dbReference type="Proteomes" id="UP000593846">
    <property type="component" value="Chromosome"/>
</dbReference>
<evidence type="ECO:0000256" key="1">
    <source>
        <dbReference type="SAM" id="Phobius"/>
    </source>
</evidence>